<dbReference type="Pfam" id="PF03592">
    <property type="entry name" value="Terminase_2"/>
    <property type="match status" value="1"/>
</dbReference>
<dbReference type="Gene3D" id="6.10.140.2160">
    <property type="match status" value="1"/>
</dbReference>
<proteinExistence type="predicted"/>
<keyword evidence="4" id="KW-1185">Reference proteome</keyword>
<dbReference type="Proteomes" id="UP000306912">
    <property type="component" value="Unassembled WGS sequence"/>
</dbReference>
<gene>
    <name evidence="3" type="ORF">FEZ08_10850</name>
</gene>
<dbReference type="EMBL" id="VBWP01000012">
    <property type="protein sequence ID" value="TLG71385.1"/>
    <property type="molecule type" value="Genomic_DNA"/>
</dbReference>
<accession>A0A5R8Q7G4</accession>
<evidence type="ECO:0000313" key="4">
    <source>
        <dbReference type="Proteomes" id="UP000306912"/>
    </source>
</evidence>
<sequence length="162" mass="18688">MRREVCRVAKIKEQHKKLADRWLAGDCSQEEAALFAGYAPKNARKQGYLVLDRPEVQEYIQEQLEKMQSERIADAVEIREYLTRVMRGEELEEQVTKLQDKTFQKGGGMIITERTEIIEVKPRMSDRNKAAELLGKGYALYTDRVEQDVKGTVVIVNDLPDD</sequence>
<dbReference type="OrthoDB" id="7358785at2"/>
<name>A0A5R8Q7G4_9FIRM</name>
<evidence type="ECO:0000256" key="2">
    <source>
        <dbReference type="ARBA" id="ARBA00023219"/>
    </source>
</evidence>
<comment type="caution">
    <text evidence="3">The sequence shown here is derived from an EMBL/GenBank/DDBJ whole genome shotgun (WGS) entry which is preliminary data.</text>
</comment>
<dbReference type="InParanoid" id="A0A5R8Q7G4"/>
<reference evidence="3 4" key="1">
    <citation type="submission" date="2019-05" db="EMBL/GenBank/DDBJ databases">
        <title>Culicoidintestinum kansasii gen. nov., sp. nov. from the gastrointestinal tract of the biting midge, Culicoides sonorensis.</title>
        <authorList>
            <person name="Neupane S."/>
            <person name="Ghosh A."/>
            <person name="Gunther S."/>
            <person name="Martin K."/>
            <person name="Zurek L."/>
        </authorList>
    </citation>
    <scope>NUCLEOTIDE SEQUENCE [LARGE SCALE GENOMIC DNA]</scope>
    <source>
        <strain evidence="3 4">CS-1</strain>
    </source>
</reference>
<dbReference type="InterPro" id="IPR052404">
    <property type="entry name" value="SPP1-like_terminase"/>
</dbReference>
<keyword evidence="1" id="KW-1188">Viral release from host cell</keyword>
<organism evidence="3 4">
    <name type="scientific">Culicoidibacter larvae</name>
    <dbReference type="NCBI Taxonomy" id="2579976"/>
    <lineage>
        <taxon>Bacteria</taxon>
        <taxon>Bacillati</taxon>
        <taxon>Bacillota</taxon>
        <taxon>Culicoidibacteria</taxon>
        <taxon>Culicoidibacterales</taxon>
        <taxon>Culicoidibacteraceae</taxon>
        <taxon>Culicoidibacter</taxon>
    </lineage>
</organism>
<protein>
    <submittedName>
        <fullName evidence="3">Terminase small subunit</fullName>
    </submittedName>
</protein>
<dbReference type="PANTHER" id="PTHR41328">
    <property type="entry name" value="TERMINASE SMALL SUBUNIT-RELATED"/>
    <property type="match status" value="1"/>
</dbReference>
<dbReference type="InterPro" id="IPR005335">
    <property type="entry name" value="Terminase_ssu"/>
</dbReference>
<dbReference type="AlphaFoldDB" id="A0A5R8Q7G4"/>
<dbReference type="GO" id="GO:0051276">
    <property type="term" value="P:chromosome organization"/>
    <property type="evidence" value="ECO:0007669"/>
    <property type="project" value="InterPro"/>
</dbReference>
<keyword evidence="2" id="KW-0231">Viral genome packaging</keyword>
<dbReference type="PANTHER" id="PTHR41328:SF2">
    <property type="entry name" value="TERMINASE SMALL SUBUNIT"/>
    <property type="match status" value="1"/>
</dbReference>
<evidence type="ECO:0000313" key="3">
    <source>
        <dbReference type="EMBL" id="TLG71385.1"/>
    </source>
</evidence>
<evidence type="ECO:0000256" key="1">
    <source>
        <dbReference type="ARBA" id="ARBA00022612"/>
    </source>
</evidence>
<dbReference type="InterPro" id="IPR038713">
    <property type="entry name" value="Terminase_Gp1_N_sf"/>
</dbReference>
<dbReference type="Gene3D" id="1.10.10.1400">
    <property type="entry name" value="Terminase, small subunit, N-terminal DNA-binding domain, HTH motif"/>
    <property type="match status" value="1"/>
</dbReference>